<feature type="compositionally biased region" description="Basic and acidic residues" evidence="1">
    <location>
        <begin position="116"/>
        <end position="131"/>
    </location>
</feature>
<evidence type="ECO:0000313" key="2">
    <source>
        <dbReference type="EMBL" id="KAK5091890.1"/>
    </source>
</evidence>
<keyword evidence="3" id="KW-1185">Reference proteome</keyword>
<feature type="non-terminal residue" evidence="2">
    <location>
        <position position="298"/>
    </location>
</feature>
<evidence type="ECO:0000313" key="3">
    <source>
        <dbReference type="Proteomes" id="UP001357485"/>
    </source>
</evidence>
<feature type="compositionally biased region" description="Polar residues" evidence="1">
    <location>
        <begin position="284"/>
        <end position="298"/>
    </location>
</feature>
<organism evidence="2 3">
    <name type="scientific">Cryomyces antarcticus</name>
    <dbReference type="NCBI Taxonomy" id="329879"/>
    <lineage>
        <taxon>Eukaryota</taxon>
        <taxon>Fungi</taxon>
        <taxon>Dikarya</taxon>
        <taxon>Ascomycota</taxon>
        <taxon>Pezizomycotina</taxon>
        <taxon>Dothideomycetes</taxon>
        <taxon>Dothideomycetes incertae sedis</taxon>
        <taxon>Cryomyces</taxon>
    </lineage>
</organism>
<dbReference type="Proteomes" id="UP001357485">
    <property type="component" value="Unassembled WGS sequence"/>
</dbReference>
<feature type="compositionally biased region" description="Acidic residues" evidence="1">
    <location>
        <begin position="135"/>
        <end position="148"/>
    </location>
</feature>
<feature type="region of interest" description="Disordered" evidence="1">
    <location>
        <begin position="1"/>
        <end position="178"/>
    </location>
</feature>
<proteinExistence type="predicted"/>
<feature type="region of interest" description="Disordered" evidence="1">
    <location>
        <begin position="195"/>
        <end position="298"/>
    </location>
</feature>
<feature type="compositionally biased region" description="Basic residues" evidence="1">
    <location>
        <begin position="1"/>
        <end position="14"/>
    </location>
</feature>
<accession>A0ABR0K805</accession>
<feature type="compositionally biased region" description="Basic and acidic residues" evidence="1">
    <location>
        <begin position="39"/>
        <end position="64"/>
    </location>
</feature>
<name>A0ABR0K805_9PEZI</name>
<evidence type="ECO:0000256" key="1">
    <source>
        <dbReference type="SAM" id="MobiDB-lite"/>
    </source>
</evidence>
<feature type="compositionally biased region" description="Basic and acidic residues" evidence="1">
    <location>
        <begin position="156"/>
        <end position="165"/>
    </location>
</feature>
<dbReference type="EMBL" id="JAVRRA010026358">
    <property type="protein sequence ID" value="KAK5091890.1"/>
    <property type="molecule type" value="Genomic_DNA"/>
</dbReference>
<sequence>MATRTKKDKKKAKQARNAFENDTIQAGTPSNKGSTEPDVLFRDRQESLAPKHIESASDVDHNNSDDVDLTAGVFPSKTSKMEKSKKRARESTSILDDEHIPTRESVVNATEELAAEGDRQLTRASEGRSDVDVLPLEDEGGETLEPELEVYSLNKSKKDNKESQKNRTATLESPGVAEPFVESCVDTSIDNAKYGATEQPTVSENNLIADEPTLEMGESRLVEPKADQYLTTRSKKDEKKSKATLYDFSAATDSTEEQPIASGVRDSVEGPDLPTVISDGPTAGESQSSPFPNSTDGQ</sequence>
<comment type="caution">
    <text evidence="2">The sequence shown here is derived from an EMBL/GenBank/DDBJ whole genome shotgun (WGS) entry which is preliminary data.</text>
</comment>
<reference evidence="2 3" key="1">
    <citation type="submission" date="2023-08" db="EMBL/GenBank/DDBJ databases">
        <title>Black Yeasts Isolated from many extreme environments.</title>
        <authorList>
            <person name="Coleine C."/>
            <person name="Stajich J.E."/>
            <person name="Selbmann L."/>
        </authorList>
    </citation>
    <scope>NUCLEOTIDE SEQUENCE [LARGE SCALE GENOMIC DNA]</scope>
    <source>
        <strain evidence="2 3">CCFEE 536</strain>
    </source>
</reference>
<feature type="compositionally biased region" description="Basic and acidic residues" evidence="1">
    <location>
        <begin position="217"/>
        <end position="226"/>
    </location>
</feature>
<feature type="compositionally biased region" description="Polar residues" evidence="1">
    <location>
        <begin position="20"/>
        <end position="34"/>
    </location>
</feature>
<protein>
    <submittedName>
        <fullName evidence="2">Uncharacterized protein</fullName>
    </submittedName>
</protein>
<gene>
    <name evidence="2" type="ORF">LTR16_007819</name>
</gene>